<accession>A0A8K0NUM6</accession>
<gene>
    <name evidence="2" type="ORF">J437_LFUL004582</name>
</gene>
<dbReference type="InterPro" id="IPR011989">
    <property type="entry name" value="ARM-like"/>
</dbReference>
<dbReference type="GO" id="GO:0030866">
    <property type="term" value="P:cortical actin cytoskeleton organization"/>
    <property type="evidence" value="ECO:0007669"/>
    <property type="project" value="TreeGrafter"/>
</dbReference>
<dbReference type="GO" id="GO:0051015">
    <property type="term" value="F:actin filament binding"/>
    <property type="evidence" value="ECO:0007669"/>
    <property type="project" value="TreeGrafter"/>
</dbReference>
<feature type="region of interest" description="Disordered" evidence="1">
    <location>
        <begin position="55"/>
        <end position="76"/>
    </location>
</feature>
<dbReference type="PANTHER" id="PTHR45857:SF9">
    <property type="entry name" value="MULTIPLE WING HAIRS, ISOFORM C"/>
    <property type="match status" value="1"/>
</dbReference>
<dbReference type="OrthoDB" id="6427809at2759"/>
<evidence type="ECO:0000256" key="1">
    <source>
        <dbReference type="SAM" id="MobiDB-lite"/>
    </source>
</evidence>
<reference evidence="2" key="1">
    <citation type="submission" date="2013-04" db="EMBL/GenBank/DDBJ databases">
        <authorList>
            <person name="Qu J."/>
            <person name="Murali S.C."/>
            <person name="Bandaranaike D."/>
            <person name="Bellair M."/>
            <person name="Blankenburg K."/>
            <person name="Chao H."/>
            <person name="Dinh H."/>
            <person name="Doddapaneni H."/>
            <person name="Downs B."/>
            <person name="Dugan-Rocha S."/>
            <person name="Elkadiri S."/>
            <person name="Gnanaolivu R.D."/>
            <person name="Hernandez B."/>
            <person name="Javaid M."/>
            <person name="Jayaseelan J.C."/>
            <person name="Lee S."/>
            <person name="Li M."/>
            <person name="Ming W."/>
            <person name="Munidasa M."/>
            <person name="Muniz J."/>
            <person name="Nguyen L."/>
            <person name="Ongeri F."/>
            <person name="Osuji N."/>
            <person name="Pu L.-L."/>
            <person name="Puazo M."/>
            <person name="Qu C."/>
            <person name="Quiroz J."/>
            <person name="Raj R."/>
            <person name="Weissenberger G."/>
            <person name="Xin Y."/>
            <person name="Zou X."/>
            <person name="Han Y."/>
            <person name="Richards S."/>
            <person name="Worley K."/>
            <person name="Muzny D."/>
            <person name="Gibbs R."/>
        </authorList>
    </citation>
    <scope>NUCLEOTIDE SEQUENCE</scope>
    <source>
        <strain evidence="2">Sampled in the wild</strain>
    </source>
</reference>
<proteinExistence type="predicted"/>
<dbReference type="GO" id="GO:0008360">
    <property type="term" value="P:regulation of cell shape"/>
    <property type="evidence" value="ECO:0007669"/>
    <property type="project" value="TreeGrafter"/>
</dbReference>
<dbReference type="Gene3D" id="1.25.10.10">
    <property type="entry name" value="Leucine-rich Repeat Variant"/>
    <property type="match status" value="1"/>
</dbReference>
<dbReference type="EMBL" id="KZ308136">
    <property type="protein sequence ID" value="KAG8222546.1"/>
    <property type="molecule type" value="Genomic_DNA"/>
</dbReference>
<keyword evidence="3" id="KW-1185">Reference proteome</keyword>
<evidence type="ECO:0000313" key="3">
    <source>
        <dbReference type="Proteomes" id="UP000792457"/>
    </source>
</evidence>
<feature type="compositionally biased region" description="Basic and acidic residues" evidence="1">
    <location>
        <begin position="64"/>
        <end position="76"/>
    </location>
</feature>
<protein>
    <submittedName>
        <fullName evidence="2">Uncharacterized protein</fullName>
    </submittedName>
</protein>
<sequence>MAVRGNRSGFALDEEVPLRQRRYIKRRPPLYNAEDYASSLREWSRRGAWEAVCGAEPGQDAAQEESKEMRESGGGREMSLREFSSVSHLLCTLAQDLQFALPSFVQEFVGEPLDGATLLLELLRVIQQSRRRTPPTPAPPARPLHALASARASTASSTTSSLISSSSSALPARFARRRQSQNSPTYVVGTSLLSGGAHHQGPAQDERMCLECLRYCVRRAHDAPWRLAESRAGLHAVAIAIMSASTHTRVAALEHHPGKPHRAHTSVSEALSSMRLSLGEPARFHFLVAMMSSPSGAPDLTPTALKFVNAFLEASPGPQEKVFAQAELQHAGFSSDTIIAVRENFGNFNE</sequence>
<comment type="caution">
    <text evidence="2">The sequence shown here is derived from an EMBL/GenBank/DDBJ whole genome shotgun (WGS) entry which is preliminary data.</text>
</comment>
<organism evidence="2 3">
    <name type="scientific">Ladona fulva</name>
    <name type="common">Scarce chaser dragonfly</name>
    <name type="synonym">Libellula fulva</name>
    <dbReference type="NCBI Taxonomy" id="123851"/>
    <lineage>
        <taxon>Eukaryota</taxon>
        <taxon>Metazoa</taxon>
        <taxon>Ecdysozoa</taxon>
        <taxon>Arthropoda</taxon>
        <taxon>Hexapoda</taxon>
        <taxon>Insecta</taxon>
        <taxon>Pterygota</taxon>
        <taxon>Palaeoptera</taxon>
        <taxon>Odonata</taxon>
        <taxon>Epiprocta</taxon>
        <taxon>Anisoptera</taxon>
        <taxon>Libelluloidea</taxon>
        <taxon>Libellulidae</taxon>
        <taxon>Ladona</taxon>
    </lineage>
</organism>
<dbReference type="Proteomes" id="UP000792457">
    <property type="component" value="Unassembled WGS sequence"/>
</dbReference>
<dbReference type="SUPFAM" id="SSF48371">
    <property type="entry name" value="ARM repeat"/>
    <property type="match status" value="1"/>
</dbReference>
<dbReference type="GO" id="GO:0005829">
    <property type="term" value="C:cytosol"/>
    <property type="evidence" value="ECO:0007669"/>
    <property type="project" value="TreeGrafter"/>
</dbReference>
<dbReference type="AlphaFoldDB" id="A0A8K0NUM6"/>
<dbReference type="InterPro" id="IPR043592">
    <property type="entry name" value="FMNL_animal"/>
</dbReference>
<dbReference type="InterPro" id="IPR016024">
    <property type="entry name" value="ARM-type_fold"/>
</dbReference>
<evidence type="ECO:0000313" key="2">
    <source>
        <dbReference type="EMBL" id="KAG8222546.1"/>
    </source>
</evidence>
<dbReference type="PANTHER" id="PTHR45857">
    <property type="entry name" value="FORMIN-LIKE PROTEIN"/>
    <property type="match status" value="1"/>
</dbReference>
<reference evidence="2" key="2">
    <citation type="submission" date="2017-10" db="EMBL/GenBank/DDBJ databases">
        <title>Ladona fulva Genome sequencing and assembly.</title>
        <authorList>
            <person name="Murali S."/>
            <person name="Richards S."/>
            <person name="Bandaranaike D."/>
            <person name="Bellair M."/>
            <person name="Blankenburg K."/>
            <person name="Chao H."/>
            <person name="Dinh H."/>
            <person name="Doddapaneni H."/>
            <person name="Dugan-Rocha S."/>
            <person name="Elkadiri S."/>
            <person name="Gnanaolivu R."/>
            <person name="Hernandez B."/>
            <person name="Skinner E."/>
            <person name="Javaid M."/>
            <person name="Lee S."/>
            <person name="Li M."/>
            <person name="Ming W."/>
            <person name="Munidasa M."/>
            <person name="Muniz J."/>
            <person name="Nguyen L."/>
            <person name="Hughes D."/>
            <person name="Osuji N."/>
            <person name="Pu L.-L."/>
            <person name="Puazo M."/>
            <person name="Qu C."/>
            <person name="Quiroz J."/>
            <person name="Raj R."/>
            <person name="Weissenberger G."/>
            <person name="Xin Y."/>
            <person name="Zou X."/>
            <person name="Han Y."/>
            <person name="Worley K."/>
            <person name="Muzny D."/>
            <person name="Gibbs R."/>
        </authorList>
    </citation>
    <scope>NUCLEOTIDE SEQUENCE</scope>
    <source>
        <strain evidence="2">Sampled in the wild</strain>
    </source>
</reference>
<dbReference type="GO" id="GO:0016477">
    <property type="term" value="P:cell migration"/>
    <property type="evidence" value="ECO:0007669"/>
    <property type="project" value="TreeGrafter"/>
</dbReference>
<name>A0A8K0NUM6_LADFU</name>